<feature type="chain" id="PRO_5003187942" evidence="1">
    <location>
        <begin position="22"/>
        <end position="92"/>
    </location>
</feature>
<evidence type="ECO:0000256" key="1">
    <source>
        <dbReference type="SAM" id="SignalP"/>
    </source>
</evidence>
<dbReference type="VEuPathDB" id="FungiDB:MGYG_02374"/>
<dbReference type="Proteomes" id="UP000002669">
    <property type="component" value="Unassembled WGS sequence"/>
</dbReference>
<keyword evidence="3" id="KW-1185">Reference proteome</keyword>
<dbReference type="EMBL" id="DS989823">
    <property type="protein sequence ID" value="EFQ99361.1"/>
    <property type="molecule type" value="Genomic_DNA"/>
</dbReference>
<accession>E4UR86</accession>
<reference evidence="3" key="1">
    <citation type="journal article" date="2012" name="MBio">
        <title>Comparative genome analysis of Trichophyton rubrum and related dermatophytes reveals candidate genes involved in infection.</title>
        <authorList>
            <person name="Martinez D.A."/>
            <person name="Oliver B.G."/>
            <person name="Graeser Y."/>
            <person name="Goldberg J.M."/>
            <person name="Li W."/>
            <person name="Martinez-Rossi N.M."/>
            <person name="Monod M."/>
            <person name="Shelest E."/>
            <person name="Barton R.C."/>
            <person name="Birch E."/>
            <person name="Brakhage A.A."/>
            <person name="Chen Z."/>
            <person name="Gurr S.J."/>
            <person name="Heiman D."/>
            <person name="Heitman J."/>
            <person name="Kosti I."/>
            <person name="Rossi A."/>
            <person name="Saif S."/>
            <person name="Samalova M."/>
            <person name="Saunders C.W."/>
            <person name="Shea T."/>
            <person name="Summerbell R.C."/>
            <person name="Xu J."/>
            <person name="Young S."/>
            <person name="Zeng Q."/>
            <person name="Birren B.W."/>
            <person name="Cuomo C.A."/>
            <person name="White T.C."/>
        </authorList>
    </citation>
    <scope>NUCLEOTIDE SEQUENCE [LARGE SCALE GENOMIC DNA]</scope>
    <source>
        <strain evidence="3">ATCC MYA-4604 / CBS 118893</strain>
    </source>
</reference>
<proteinExistence type="predicted"/>
<gene>
    <name evidence="2" type="ORF">MGYG_02374</name>
</gene>
<dbReference type="RefSeq" id="XP_003174844.1">
    <property type="nucleotide sequence ID" value="XM_003174796.1"/>
</dbReference>
<evidence type="ECO:0000313" key="3">
    <source>
        <dbReference type="Proteomes" id="UP000002669"/>
    </source>
</evidence>
<keyword evidence="1" id="KW-0732">Signal</keyword>
<dbReference type="GeneID" id="10030145"/>
<protein>
    <submittedName>
        <fullName evidence="2">Uncharacterized protein</fullName>
    </submittedName>
</protein>
<sequence>MRFFFASLLLATAGNLQSANAGAKIGATYKGLGCTSEARDLLNGECTPSTPGGNDNCEGTPNNPNGITYKKGCHSQEMFMMEGPTFLCWILQ</sequence>
<dbReference type="AlphaFoldDB" id="E4UR86"/>
<dbReference type="InParanoid" id="E4UR86"/>
<evidence type="ECO:0000313" key="2">
    <source>
        <dbReference type="EMBL" id="EFQ99361.1"/>
    </source>
</evidence>
<dbReference type="HOGENOM" id="CLU_2412812_0_0_1"/>
<name>E4UR86_ARTGP</name>
<organism evidence="3">
    <name type="scientific">Arthroderma gypseum (strain ATCC MYA-4604 / CBS 118893)</name>
    <name type="common">Microsporum gypseum</name>
    <dbReference type="NCBI Taxonomy" id="535722"/>
    <lineage>
        <taxon>Eukaryota</taxon>
        <taxon>Fungi</taxon>
        <taxon>Dikarya</taxon>
        <taxon>Ascomycota</taxon>
        <taxon>Pezizomycotina</taxon>
        <taxon>Eurotiomycetes</taxon>
        <taxon>Eurotiomycetidae</taxon>
        <taxon>Onygenales</taxon>
        <taxon>Arthrodermataceae</taxon>
        <taxon>Nannizzia</taxon>
    </lineage>
</organism>
<feature type="signal peptide" evidence="1">
    <location>
        <begin position="1"/>
        <end position="21"/>
    </location>
</feature>